<protein>
    <recommendedName>
        <fullName evidence="2">DUF6535 domain-containing protein</fullName>
    </recommendedName>
</protein>
<dbReference type="InterPro" id="IPR045338">
    <property type="entry name" value="DUF6535"/>
</dbReference>
<keyword evidence="1" id="KW-0812">Transmembrane</keyword>
<dbReference type="Pfam" id="PF20153">
    <property type="entry name" value="DUF6535"/>
    <property type="match status" value="1"/>
</dbReference>
<evidence type="ECO:0000313" key="3">
    <source>
        <dbReference type="EMBL" id="KAF7344084.1"/>
    </source>
</evidence>
<sequence length="208" mass="23508">MVLLDLKSLQSIRPALCLRRPRRMQYQTLHRSESCRSICVLPMHFLVRFENESLPDSRNTEDHVVGAIAEQSESLMAMFERLTAAVEALKQQPPSTDKKMTFWTHYKTLADEFDSDFQRKYGNDLDTSVIFVGLFSAVSSAFIIFIQPEFQLDPNAPTQTLLVLLLQNLKDTGIPPNLMPQLDTAPPCIVVVAQGLLYFSLLSMVTGK</sequence>
<evidence type="ECO:0000313" key="4">
    <source>
        <dbReference type="Proteomes" id="UP000620124"/>
    </source>
</evidence>
<name>A0A8H6XNY7_9AGAR</name>
<dbReference type="AlphaFoldDB" id="A0A8H6XNY7"/>
<gene>
    <name evidence="3" type="ORF">MVEN_01698100</name>
</gene>
<keyword evidence="4" id="KW-1185">Reference proteome</keyword>
<dbReference type="EMBL" id="JACAZI010000015">
    <property type="protein sequence ID" value="KAF7344084.1"/>
    <property type="molecule type" value="Genomic_DNA"/>
</dbReference>
<proteinExistence type="predicted"/>
<evidence type="ECO:0000259" key="2">
    <source>
        <dbReference type="Pfam" id="PF20153"/>
    </source>
</evidence>
<dbReference type="OrthoDB" id="3020981at2759"/>
<comment type="caution">
    <text evidence="3">The sequence shown here is derived from an EMBL/GenBank/DDBJ whole genome shotgun (WGS) entry which is preliminary data.</text>
</comment>
<organism evidence="3 4">
    <name type="scientific">Mycena venus</name>
    <dbReference type="NCBI Taxonomy" id="2733690"/>
    <lineage>
        <taxon>Eukaryota</taxon>
        <taxon>Fungi</taxon>
        <taxon>Dikarya</taxon>
        <taxon>Basidiomycota</taxon>
        <taxon>Agaricomycotina</taxon>
        <taxon>Agaricomycetes</taxon>
        <taxon>Agaricomycetidae</taxon>
        <taxon>Agaricales</taxon>
        <taxon>Marasmiineae</taxon>
        <taxon>Mycenaceae</taxon>
        <taxon>Mycena</taxon>
    </lineage>
</organism>
<evidence type="ECO:0000256" key="1">
    <source>
        <dbReference type="SAM" id="Phobius"/>
    </source>
</evidence>
<keyword evidence="1" id="KW-0472">Membrane</keyword>
<feature type="transmembrane region" description="Helical" evidence="1">
    <location>
        <begin position="128"/>
        <end position="146"/>
    </location>
</feature>
<dbReference type="Proteomes" id="UP000620124">
    <property type="component" value="Unassembled WGS sequence"/>
</dbReference>
<accession>A0A8H6XNY7</accession>
<reference evidence="3" key="1">
    <citation type="submission" date="2020-05" db="EMBL/GenBank/DDBJ databases">
        <title>Mycena genomes resolve the evolution of fungal bioluminescence.</title>
        <authorList>
            <person name="Tsai I.J."/>
        </authorList>
    </citation>
    <scope>NUCLEOTIDE SEQUENCE</scope>
    <source>
        <strain evidence="3">CCC161011</strain>
    </source>
</reference>
<feature type="domain" description="DUF6535" evidence="2">
    <location>
        <begin position="103"/>
        <end position="203"/>
    </location>
</feature>
<feature type="transmembrane region" description="Helical" evidence="1">
    <location>
        <begin position="184"/>
        <end position="205"/>
    </location>
</feature>
<keyword evidence="1" id="KW-1133">Transmembrane helix</keyword>